<dbReference type="Gene3D" id="3.40.50.2300">
    <property type="match status" value="1"/>
</dbReference>
<dbReference type="GO" id="GO:0000160">
    <property type="term" value="P:phosphorelay signal transduction system"/>
    <property type="evidence" value="ECO:0007669"/>
    <property type="project" value="InterPro"/>
</dbReference>
<keyword evidence="4" id="KW-0597">Phosphoprotein</keyword>
<dbReference type="InterPro" id="IPR000792">
    <property type="entry name" value="Tscrpt_reg_LuxR_C"/>
</dbReference>
<proteinExistence type="predicted"/>
<accession>A0A840RJH5</accession>
<evidence type="ECO:0000313" key="7">
    <source>
        <dbReference type="EMBL" id="MBB5192668.1"/>
    </source>
</evidence>
<dbReference type="InterPro" id="IPR036388">
    <property type="entry name" value="WH-like_DNA-bd_sf"/>
</dbReference>
<dbReference type="PROSITE" id="PS00622">
    <property type="entry name" value="HTH_LUXR_1"/>
    <property type="match status" value="1"/>
</dbReference>
<dbReference type="InterPro" id="IPR011006">
    <property type="entry name" value="CheY-like_superfamily"/>
</dbReference>
<evidence type="ECO:0000259" key="5">
    <source>
        <dbReference type="PROSITE" id="PS50043"/>
    </source>
</evidence>
<sequence>MRPIAIIDDDIAVRDALTLLFETRSWPAIAFESAESFLSEAGPADFSCMVLDVRMTGMSGLELFNKIKTAEYLPPVIFLTGHGDVAMAVAAVKEGATDFLEKPCDNRVLVSKIQAYLEQDETLRGEWEARQSLSDQLDALTPREREVLRELLAGKLNKQIADALAISIKTVEVHRARIYTKLHVRSAVELAALLKDVPLTAISGREPSAH</sequence>
<dbReference type="Proteomes" id="UP000543030">
    <property type="component" value="Unassembled WGS sequence"/>
</dbReference>
<keyword evidence="3" id="KW-0804">Transcription</keyword>
<keyword evidence="2" id="KW-0238">DNA-binding</keyword>
<dbReference type="SUPFAM" id="SSF52172">
    <property type="entry name" value="CheY-like"/>
    <property type="match status" value="1"/>
</dbReference>
<dbReference type="GO" id="GO:0006355">
    <property type="term" value="P:regulation of DNA-templated transcription"/>
    <property type="evidence" value="ECO:0007669"/>
    <property type="project" value="InterPro"/>
</dbReference>
<dbReference type="EMBL" id="JACHHN010000007">
    <property type="protein sequence ID" value="MBB5192668.1"/>
    <property type="molecule type" value="Genomic_DNA"/>
</dbReference>
<feature type="domain" description="Response regulatory" evidence="6">
    <location>
        <begin position="3"/>
        <end position="117"/>
    </location>
</feature>
<evidence type="ECO:0000256" key="3">
    <source>
        <dbReference type="ARBA" id="ARBA00023163"/>
    </source>
</evidence>
<keyword evidence="1" id="KW-0805">Transcription regulation</keyword>
<evidence type="ECO:0000256" key="1">
    <source>
        <dbReference type="ARBA" id="ARBA00023015"/>
    </source>
</evidence>
<dbReference type="GO" id="GO:0003677">
    <property type="term" value="F:DNA binding"/>
    <property type="evidence" value="ECO:0007669"/>
    <property type="project" value="UniProtKB-KW"/>
</dbReference>
<dbReference type="RefSeq" id="WP_184102336.1">
    <property type="nucleotide sequence ID" value="NZ_JACHHN010000007.1"/>
</dbReference>
<protein>
    <submittedName>
        <fullName evidence="7">Two-component system response regulator DctR</fullName>
    </submittedName>
</protein>
<evidence type="ECO:0000313" key="8">
    <source>
        <dbReference type="Proteomes" id="UP000543030"/>
    </source>
</evidence>
<feature type="modified residue" description="4-aspartylphosphate" evidence="4">
    <location>
        <position position="52"/>
    </location>
</feature>
<dbReference type="PROSITE" id="PS50110">
    <property type="entry name" value="RESPONSE_REGULATORY"/>
    <property type="match status" value="1"/>
</dbReference>
<dbReference type="AlphaFoldDB" id="A0A840RJH5"/>
<evidence type="ECO:0000256" key="4">
    <source>
        <dbReference type="PROSITE-ProRule" id="PRU00169"/>
    </source>
</evidence>
<dbReference type="SUPFAM" id="SSF46894">
    <property type="entry name" value="C-terminal effector domain of the bipartite response regulators"/>
    <property type="match status" value="1"/>
</dbReference>
<reference evidence="7 8" key="1">
    <citation type="submission" date="2020-08" db="EMBL/GenBank/DDBJ databases">
        <title>Genomic Encyclopedia of Type Strains, Phase IV (KMG-IV): sequencing the most valuable type-strain genomes for metagenomic binning, comparative biology and taxonomic classification.</title>
        <authorList>
            <person name="Goeker M."/>
        </authorList>
    </citation>
    <scope>NUCLEOTIDE SEQUENCE [LARGE SCALE GENOMIC DNA]</scope>
    <source>
        <strain evidence="7 8">DSM 18233</strain>
    </source>
</reference>
<organism evidence="7 8">
    <name type="scientific">Silvimonas terrae</name>
    <dbReference type="NCBI Taxonomy" id="300266"/>
    <lineage>
        <taxon>Bacteria</taxon>
        <taxon>Pseudomonadati</taxon>
        <taxon>Pseudomonadota</taxon>
        <taxon>Betaproteobacteria</taxon>
        <taxon>Neisseriales</taxon>
        <taxon>Chitinibacteraceae</taxon>
        <taxon>Silvimonas</taxon>
    </lineage>
</organism>
<name>A0A840RJH5_9NEIS</name>
<dbReference type="Pfam" id="PF00196">
    <property type="entry name" value="GerE"/>
    <property type="match status" value="1"/>
</dbReference>
<evidence type="ECO:0000259" key="6">
    <source>
        <dbReference type="PROSITE" id="PS50110"/>
    </source>
</evidence>
<feature type="domain" description="HTH luxR-type" evidence="5">
    <location>
        <begin position="133"/>
        <end position="198"/>
    </location>
</feature>
<keyword evidence="8" id="KW-1185">Reference proteome</keyword>
<dbReference type="PANTHER" id="PTHR44688">
    <property type="entry name" value="DNA-BINDING TRANSCRIPTIONAL ACTIVATOR DEVR_DOSR"/>
    <property type="match status" value="1"/>
</dbReference>
<evidence type="ECO:0000256" key="2">
    <source>
        <dbReference type="ARBA" id="ARBA00023125"/>
    </source>
</evidence>
<dbReference type="InterPro" id="IPR001789">
    <property type="entry name" value="Sig_transdc_resp-reg_receiver"/>
</dbReference>
<dbReference type="CDD" id="cd06170">
    <property type="entry name" value="LuxR_C_like"/>
    <property type="match status" value="1"/>
</dbReference>
<dbReference type="Pfam" id="PF00072">
    <property type="entry name" value="Response_reg"/>
    <property type="match status" value="1"/>
</dbReference>
<comment type="caution">
    <text evidence="7">The sequence shown here is derived from an EMBL/GenBank/DDBJ whole genome shotgun (WGS) entry which is preliminary data.</text>
</comment>
<dbReference type="PROSITE" id="PS50043">
    <property type="entry name" value="HTH_LUXR_2"/>
    <property type="match status" value="1"/>
</dbReference>
<dbReference type="PANTHER" id="PTHR44688:SF16">
    <property type="entry name" value="DNA-BINDING TRANSCRIPTIONAL ACTIVATOR DEVR_DOSR"/>
    <property type="match status" value="1"/>
</dbReference>
<gene>
    <name evidence="7" type="ORF">HNQ50_003412</name>
</gene>
<dbReference type="SMART" id="SM00448">
    <property type="entry name" value="REC"/>
    <property type="match status" value="1"/>
</dbReference>
<dbReference type="InterPro" id="IPR016032">
    <property type="entry name" value="Sig_transdc_resp-reg_C-effctor"/>
</dbReference>
<dbReference type="SMART" id="SM00421">
    <property type="entry name" value="HTH_LUXR"/>
    <property type="match status" value="1"/>
</dbReference>
<dbReference type="PRINTS" id="PR00038">
    <property type="entry name" value="HTHLUXR"/>
</dbReference>
<dbReference type="Gene3D" id="1.10.10.10">
    <property type="entry name" value="Winged helix-like DNA-binding domain superfamily/Winged helix DNA-binding domain"/>
    <property type="match status" value="1"/>
</dbReference>